<name>A0A6C0J819_9ZZZZ</name>
<reference evidence="2" key="1">
    <citation type="journal article" date="2020" name="Nature">
        <title>Giant virus diversity and host interactions through global metagenomics.</title>
        <authorList>
            <person name="Schulz F."/>
            <person name="Roux S."/>
            <person name="Paez-Espino D."/>
            <person name="Jungbluth S."/>
            <person name="Walsh D.A."/>
            <person name="Denef V.J."/>
            <person name="McMahon K.D."/>
            <person name="Konstantinidis K.T."/>
            <person name="Eloe-Fadrosh E.A."/>
            <person name="Kyrpides N.C."/>
            <person name="Woyke T."/>
        </authorList>
    </citation>
    <scope>NUCLEOTIDE SEQUENCE</scope>
    <source>
        <strain evidence="2">GVMAG-M-3300025860-20</strain>
    </source>
</reference>
<dbReference type="AlphaFoldDB" id="A0A6C0J819"/>
<sequence length="185" mass="21739">MSHKKEICRGKLTVKKYLKHMIKHHQVAIDISIHMQKISKWDRLQDLLRKIVWSQSWDIEYMKILVHQPPENISKMGKNAPWLTVGTTTSPNVKGFTNALCDPMFFDPIAHKKHFSHMNLTDKYYIDHMIPHHQVAVDMSKRILENSDNDTIFYLANRIIKSQEGEIIYLTNLKKGYKNKSTLIL</sequence>
<dbReference type="InterPro" id="IPR012347">
    <property type="entry name" value="Ferritin-like"/>
</dbReference>
<dbReference type="PANTHER" id="PTHR36933">
    <property type="entry name" value="SLL0788 PROTEIN"/>
    <property type="match status" value="1"/>
</dbReference>
<dbReference type="InterPro" id="IPR005183">
    <property type="entry name" value="DUF305_CopM-like"/>
</dbReference>
<evidence type="ECO:0000259" key="1">
    <source>
        <dbReference type="Pfam" id="PF03713"/>
    </source>
</evidence>
<dbReference type="EMBL" id="MN740330">
    <property type="protein sequence ID" value="QHU00876.1"/>
    <property type="molecule type" value="Genomic_DNA"/>
</dbReference>
<dbReference type="PANTHER" id="PTHR36933:SF1">
    <property type="entry name" value="SLL0788 PROTEIN"/>
    <property type="match status" value="1"/>
</dbReference>
<organism evidence="2">
    <name type="scientific">viral metagenome</name>
    <dbReference type="NCBI Taxonomy" id="1070528"/>
    <lineage>
        <taxon>unclassified sequences</taxon>
        <taxon>metagenomes</taxon>
        <taxon>organismal metagenomes</taxon>
    </lineage>
</organism>
<feature type="domain" description="DUF305" evidence="1">
    <location>
        <begin position="122"/>
        <end position="172"/>
    </location>
</feature>
<feature type="domain" description="DUF305" evidence="1">
    <location>
        <begin position="15"/>
        <end position="63"/>
    </location>
</feature>
<proteinExistence type="predicted"/>
<protein>
    <recommendedName>
        <fullName evidence="1">DUF305 domain-containing protein</fullName>
    </recommendedName>
</protein>
<evidence type="ECO:0000313" key="2">
    <source>
        <dbReference type="EMBL" id="QHU00876.1"/>
    </source>
</evidence>
<dbReference type="Pfam" id="PF03713">
    <property type="entry name" value="DUF305"/>
    <property type="match status" value="2"/>
</dbReference>
<dbReference type="Gene3D" id="1.20.1260.10">
    <property type="match status" value="1"/>
</dbReference>
<accession>A0A6C0J819</accession>